<gene>
    <name evidence="3" type="ORF">ACFO3U_07465</name>
</gene>
<evidence type="ECO:0000313" key="3">
    <source>
        <dbReference type="EMBL" id="MFC4739828.1"/>
    </source>
</evidence>
<sequence length="203" mass="23028">MKSILKALCLLLFTIHFGCKAQTIMQEQPLENRTTSTTGVYYKDFDNFLNTFEGTYLYSNGNTSFKIILQKKIKSSINGRYEEDILIGGYRYVENGIEKINTLNALNTILPNGWFYPINGNNIMEGKMRCPTCDDNEKWILADIKDPVGNHVNELFIRKTTVGGQDAIKIFIYHALESASPDNAPAPLPINHPINQEFTLVKQ</sequence>
<evidence type="ECO:0000256" key="1">
    <source>
        <dbReference type="SAM" id="SignalP"/>
    </source>
</evidence>
<dbReference type="Proteomes" id="UP001595885">
    <property type="component" value="Unassembled WGS sequence"/>
</dbReference>
<feature type="domain" description="DUF6705" evidence="2">
    <location>
        <begin position="1"/>
        <end position="203"/>
    </location>
</feature>
<protein>
    <submittedName>
        <fullName evidence="3">DUF6705 family protein</fullName>
    </submittedName>
</protein>
<proteinExistence type="predicted"/>
<reference evidence="4" key="1">
    <citation type="journal article" date="2019" name="Int. J. Syst. Evol. Microbiol.">
        <title>The Global Catalogue of Microorganisms (GCM) 10K type strain sequencing project: providing services to taxonomists for standard genome sequencing and annotation.</title>
        <authorList>
            <consortium name="The Broad Institute Genomics Platform"/>
            <consortium name="The Broad Institute Genome Sequencing Center for Infectious Disease"/>
            <person name="Wu L."/>
            <person name="Ma J."/>
        </authorList>
    </citation>
    <scope>NUCLEOTIDE SEQUENCE [LARGE SCALE GENOMIC DNA]</scope>
    <source>
        <strain evidence="4">CCUG 50349</strain>
    </source>
</reference>
<feature type="signal peptide" evidence="1">
    <location>
        <begin position="1"/>
        <end position="21"/>
    </location>
</feature>
<dbReference type="InterPro" id="IPR046551">
    <property type="entry name" value="DUF6705"/>
</dbReference>
<dbReference type="RefSeq" id="WP_379740011.1">
    <property type="nucleotide sequence ID" value="NZ_JBHSGW010000009.1"/>
</dbReference>
<dbReference type="EMBL" id="JBHSGW010000009">
    <property type="protein sequence ID" value="MFC4739828.1"/>
    <property type="molecule type" value="Genomic_DNA"/>
</dbReference>
<keyword evidence="1" id="KW-0732">Signal</keyword>
<feature type="chain" id="PRO_5046831661" evidence="1">
    <location>
        <begin position="22"/>
        <end position="203"/>
    </location>
</feature>
<organism evidence="3 4">
    <name type="scientific">Flavobacterium ponti</name>
    <dbReference type="NCBI Taxonomy" id="665133"/>
    <lineage>
        <taxon>Bacteria</taxon>
        <taxon>Pseudomonadati</taxon>
        <taxon>Bacteroidota</taxon>
        <taxon>Flavobacteriia</taxon>
        <taxon>Flavobacteriales</taxon>
        <taxon>Flavobacteriaceae</taxon>
        <taxon>Flavobacterium</taxon>
    </lineage>
</organism>
<name>A0ABV9P2J3_9FLAO</name>
<dbReference type="Pfam" id="PF20448">
    <property type="entry name" value="DUF6705"/>
    <property type="match status" value="1"/>
</dbReference>
<evidence type="ECO:0000313" key="4">
    <source>
        <dbReference type="Proteomes" id="UP001595885"/>
    </source>
</evidence>
<evidence type="ECO:0000259" key="2">
    <source>
        <dbReference type="Pfam" id="PF20448"/>
    </source>
</evidence>
<comment type="caution">
    <text evidence="3">The sequence shown here is derived from an EMBL/GenBank/DDBJ whole genome shotgun (WGS) entry which is preliminary data.</text>
</comment>
<accession>A0ABV9P2J3</accession>
<keyword evidence="4" id="KW-1185">Reference proteome</keyword>